<keyword evidence="3" id="KW-1003">Cell membrane</keyword>
<dbReference type="RefSeq" id="WP_133206614.1">
    <property type="nucleotide sequence ID" value="NZ_SMRU01000041.1"/>
</dbReference>
<dbReference type="PANTHER" id="PTHR43005:SF1">
    <property type="entry name" value="SPERMIDINE_PUTRESCINE TRANSPORT SYSTEM PERMEASE PROTEIN"/>
    <property type="match status" value="1"/>
</dbReference>
<keyword evidence="6 7" id="KW-0472">Membrane</keyword>
<evidence type="ECO:0000256" key="5">
    <source>
        <dbReference type="ARBA" id="ARBA00022989"/>
    </source>
</evidence>
<reference evidence="10 11" key="1">
    <citation type="submission" date="2019-03" db="EMBL/GenBank/DDBJ databases">
        <title>Whole genome sequence of Arthrobacter sp JH1-1.</title>
        <authorList>
            <person name="Trinh H.N."/>
        </authorList>
    </citation>
    <scope>NUCLEOTIDE SEQUENCE [LARGE SCALE GENOMIC DNA]</scope>
    <source>
        <strain evidence="10 11">JH1-1</strain>
    </source>
</reference>
<evidence type="ECO:0000259" key="9">
    <source>
        <dbReference type="PROSITE" id="PS50928"/>
    </source>
</evidence>
<accession>A0A4R5K619</accession>
<dbReference type="AlphaFoldDB" id="A0A4R5K619"/>
<evidence type="ECO:0000256" key="4">
    <source>
        <dbReference type="ARBA" id="ARBA00022692"/>
    </source>
</evidence>
<keyword evidence="5 7" id="KW-1133">Transmembrane helix</keyword>
<dbReference type="GO" id="GO:0055085">
    <property type="term" value="P:transmembrane transport"/>
    <property type="evidence" value="ECO:0007669"/>
    <property type="project" value="InterPro"/>
</dbReference>
<feature type="transmembrane region" description="Helical" evidence="7">
    <location>
        <begin position="247"/>
        <end position="267"/>
    </location>
</feature>
<evidence type="ECO:0000256" key="6">
    <source>
        <dbReference type="ARBA" id="ARBA00023136"/>
    </source>
</evidence>
<feature type="region of interest" description="Disordered" evidence="8">
    <location>
        <begin position="1"/>
        <end position="36"/>
    </location>
</feature>
<comment type="caution">
    <text evidence="10">The sequence shown here is derived from an EMBL/GenBank/DDBJ whole genome shotgun (WGS) entry which is preliminary data.</text>
</comment>
<proteinExistence type="inferred from homology"/>
<dbReference type="CDD" id="cd06261">
    <property type="entry name" value="TM_PBP2"/>
    <property type="match status" value="1"/>
</dbReference>
<feature type="transmembrane region" description="Helical" evidence="7">
    <location>
        <begin position="296"/>
        <end position="315"/>
    </location>
</feature>
<dbReference type="SUPFAM" id="SSF161098">
    <property type="entry name" value="MetI-like"/>
    <property type="match status" value="1"/>
</dbReference>
<evidence type="ECO:0000256" key="7">
    <source>
        <dbReference type="RuleBase" id="RU363032"/>
    </source>
</evidence>
<feature type="transmembrane region" description="Helical" evidence="7">
    <location>
        <begin position="180"/>
        <end position="199"/>
    </location>
</feature>
<evidence type="ECO:0000256" key="2">
    <source>
        <dbReference type="ARBA" id="ARBA00022448"/>
    </source>
</evidence>
<feature type="transmembrane region" description="Helical" evidence="7">
    <location>
        <begin position="104"/>
        <end position="127"/>
    </location>
</feature>
<evidence type="ECO:0000256" key="1">
    <source>
        <dbReference type="ARBA" id="ARBA00004651"/>
    </source>
</evidence>
<sequence>MSSTTAQSGLARARRGLAPGGSGGRPRNEDLNRKSKLSGQTTRTFFWLLLPSIVLVILINGYPLIYAAVQATHDGSLIDTGNFVGLDNFTSVLTSPAFWKAAQFTLLFTIVGVFGSWGVGLGLALLLRTKIPAGGAFKVLLLLPWVVPIVVSSTAWNWLVATPDSLIPSIFRNLGLGTPLFLADPHLAAVMVMVFKVWVSFPFMMMMTSAALASVDTTVYEAASMDGATKWQQFTQITLPMIARSTYISWILMTIFCVNDFPTIYLLTGGGPVDATTSLVVLAYRSVFQDFQTGHGVAIAFLMTLTLVIVSVFLYRQIRKSSVE</sequence>
<evidence type="ECO:0000313" key="11">
    <source>
        <dbReference type="Proteomes" id="UP000295511"/>
    </source>
</evidence>
<dbReference type="Pfam" id="PF00528">
    <property type="entry name" value="BPD_transp_1"/>
    <property type="match status" value="1"/>
</dbReference>
<evidence type="ECO:0000256" key="8">
    <source>
        <dbReference type="SAM" id="MobiDB-lite"/>
    </source>
</evidence>
<keyword evidence="11" id="KW-1185">Reference proteome</keyword>
<dbReference type="PANTHER" id="PTHR43005">
    <property type="entry name" value="BLR7065 PROTEIN"/>
    <property type="match status" value="1"/>
</dbReference>
<feature type="domain" description="ABC transmembrane type-1" evidence="9">
    <location>
        <begin position="102"/>
        <end position="314"/>
    </location>
</feature>
<comment type="subcellular location">
    <subcellularLocation>
        <location evidence="1 7">Cell membrane</location>
        <topology evidence="1 7">Multi-pass membrane protein</topology>
    </subcellularLocation>
</comment>
<organism evidence="10 11">
    <name type="scientific">Arthrobacter terricola</name>
    <dbReference type="NCBI Taxonomy" id="2547396"/>
    <lineage>
        <taxon>Bacteria</taxon>
        <taxon>Bacillati</taxon>
        <taxon>Actinomycetota</taxon>
        <taxon>Actinomycetes</taxon>
        <taxon>Micrococcales</taxon>
        <taxon>Micrococcaceae</taxon>
        <taxon>Arthrobacter</taxon>
    </lineage>
</organism>
<evidence type="ECO:0000256" key="3">
    <source>
        <dbReference type="ARBA" id="ARBA00022475"/>
    </source>
</evidence>
<name>A0A4R5K619_9MICC</name>
<dbReference type="OrthoDB" id="4180718at2"/>
<feature type="transmembrane region" description="Helical" evidence="7">
    <location>
        <begin position="45"/>
        <end position="69"/>
    </location>
</feature>
<evidence type="ECO:0000313" key="10">
    <source>
        <dbReference type="EMBL" id="TDF89145.1"/>
    </source>
</evidence>
<dbReference type="GO" id="GO:0005886">
    <property type="term" value="C:plasma membrane"/>
    <property type="evidence" value="ECO:0007669"/>
    <property type="project" value="UniProtKB-SubCell"/>
</dbReference>
<dbReference type="InterPro" id="IPR000515">
    <property type="entry name" value="MetI-like"/>
</dbReference>
<dbReference type="EMBL" id="SMRU01000041">
    <property type="protein sequence ID" value="TDF89145.1"/>
    <property type="molecule type" value="Genomic_DNA"/>
</dbReference>
<protein>
    <submittedName>
        <fullName evidence="10">Sugar ABC transporter permease</fullName>
    </submittedName>
</protein>
<dbReference type="Proteomes" id="UP000295511">
    <property type="component" value="Unassembled WGS sequence"/>
</dbReference>
<gene>
    <name evidence="10" type="ORF">E1809_23185</name>
</gene>
<keyword evidence="4 7" id="KW-0812">Transmembrane</keyword>
<dbReference type="PROSITE" id="PS50928">
    <property type="entry name" value="ABC_TM1"/>
    <property type="match status" value="1"/>
</dbReference>
<keyword evidence="2 7" id="KW-0813">Transport</keyword>
<dbReference type="InterPro" id="IPR035906">
    <property type="entry name" value="MetI-like_sf"/>
</dbReference>
<dbReference type="Gene3D" id="1.10.3720.10">
    <property type="entry name" value="MetI-like"/>
    <property type="match status" value="1"/>
</dbReference>
<feature type="transmembrane region" description="Helical" evidence="7">
    <location>
        <begin position="139"/>
        <end position="160"/>
    </location>
</feature>
<comment type="similarity">
    <text evidence="7">Belongs to the binding-protein-dependent transport system permease family.</text>
</comment>